<organism evidence="1 2">
    <name type="scientific">Dictyostelium purpureum</name>
    <name type="common">Slime mold</name>
    <dbReference type="NCBI Taxonomy" id="5786"/>
    <lineage>
        <taxon>Eukaryota</taxon>
        <taxon>Amoebozoa</taxon>
        <taxon>Evosea</taxon>
        <taxon>Eumycetozoa</taxon>
        <taxon>Dictyostelia</taxon>
        <taxon>Dictyosteliales</taxon>
        <taxon>Dictyosteliaceae</taxon>
        <taxon>Dictyostelium</taxon>
    </lineage>
</organism>
<dbReference type="GeneID" id="10507255"/>
<dbReference type="VEuPathDB" id="AmoebaDB:DICPUDRAFT_159760"/>
<dbReference type="RefSeq" id="XP_003294723.1">
    <property type="nucleotide sequence ID" value="XM_003294675.1"/>
</dbReference>
<accession>F1A4X8</accession>
<dbReference type="AlphaFoldDB" id="F1A4X8"/>
<sequence>MGCSISSVSPAFFETTECPSAVINNEKEGDVYLMVYADTNLPGDTKLQQNYSIVIDVAGESINDHDTSGGAFIPKGVEIYLSLSDGVVNVQTQRNDHLKPMFQSYKLLGKIENVYHQGNPKEWSDGLKQAAEKFFNEFKSQNGNQWNHQCNSHKFSKYLIEKLSNNNPHQLQFPKEIYIAGENDKEFPIYFKI</sequence>
<keyword evidence="2" id="KW-1185">Reference proteome</keyword>
<name>F1A4X8_DICPU</name>
<gene>
    <name evidence="1" type="ORF">DICPUDRAFT_159760</name>
</gene>
<dbReference type="PANTHER" id="PTHR36197">
    <property type="entry name" value="LRAT DOMAIN-CONTAINING PROTEIN-RELATED"/>
    <property type="match status" value="1"/>
</dbReference>
<evidence type="ECO:0000313" key="2">
    <source>
        <dbReference type="Proteomes" id="UP000001064"/>
    </source>
</evidence>
<dbReference type="eggNOG" id="ENOG502RIKM">
    <property type="taxonomic scope" value="Eukaryota"/>
</dbReference>
<dbReference type="KEGG" id="dpp:DICPUDRAFT_159760"/>
<dbReference type="Proteomes" id="UP000001064">
    <property type="component" value="Unassembled WGS sequence"/>
</dbReference>
<dbReference type="PANTHER" id="PTHR36197:SF2">
    <property type="entry name" value="LRAT DOMAIN-CONTAINING PROTEIN-RELATED"/>
    <property type="match status" value="1"/>
</dbReference>
<dbReference type="OMA" id="GRITNEY"/>
<dbReference type="EMBL" id="GL871551">
    <property type="protein sequence ID" value="EGC28755.1"/>
    <property type="molecule type" value="Genomic_DNA"/>
</dbReference>
<dbReference type="FunCoup" id="F1A4X8">
    <property type="interactions" value="398"/>
</dbReference>
<reference evidence="2" key="1">
    <citation type="journal article" date="2011" name="Genome Biol.">
        <title>Comparative genomics of the social amoebae Dictyostelium discoideum and Dictyostelium purpureum.</title>
        <authorList>
            <consortium name="US DOE Joint Genome Institute (JGI-PGF)"/>
            <person name="Sucgang R."/>
            <person name="Kuo A."/>
            <person name="Tian X."/>
            <person name="Salerno W."/>
            <person name="Parikh A."/>
            <person name="Feasley C.L."/>
            <person name="Dalin E."/>
            <person name="Tu H."/>
            <person name="Huang E."/>
            <person name="Barry K."/>
            <person name="Lindquist E."/>
            <person name="Shapiro H."/>
            <person name="Bruce D."/>
            <person name="Schmutz J."/>
            <person name="Salamov A."/>
            <person name="Fey P."/>
            <person name="Gaudet P."/>
            <person name="Anjard C."/>
            <person name="Babu M.M."/>
            <person name="Basu S."/>
            <person name="Bushmanova Y."/>
            <person name="van der Wel H."/>
            <person name="Katoh-Kurasawa M."/>
            <person name="Dinh C."/>
            <person name="Coutinho P.M."/>
            <person name="Saito T."/>
            <person name="Elias M."/>
            <person name="Schaap P."/>
            <person name="Kay R.R."/>
            <person name="Henrissat B."/>
            <person name="Eichinger L."/>
            <person name="Rivero F."/>
            <person name="Putnam N.H."/>
            <person name="West C.M."/>
            <person name="Loomis W.F."/>
            <person name="Chisholm R.L."/>
            <person name="Shaulsky G."/>
            <person name="Strassmann J.E."/>
            <person name="Queller D.C."/>
            <person name="Kuspa A."/>
            <person name="Grigoriev I.V."/>
        </authorList>
    </citation>
    <scope>NUCLEOTIDE SEQUENCE [LARGE SCALE GENOMIC DNA]</scope>
    <source>
        <strain evidence="2">QSDP1</strain>
    </source>
</reference>
<evidence type="ECO:0000313" key="1">
    <source>
        <dbReference type="EMBL" id="EGC28755.1"/>
    </source>
</evidence>
<dbReference type="InParanoid" id="F1A4X8"/>
<dbReference type="OrthoDB" id="20867at2759"/>
<proteinExistence type="predicted"/>
<protein>
    <submittedName>
        <fullName evidence="1">Uncharacterized protein</fullName>
    </submittedName>
</protein>